<dbReference type="Proteomes" id="UP001600941">
    <property type="component" value="Unassembled WGS sequence"/>
</dbReference>
<evidence type="ECO:0000256" key="5">
    <source>
        <dbReference type="ARBA" id="ARBA00033067"/>
    </source>
</evidence>
<evidence type="ECO:0000313" key="8">
    <source>
        <dbReference type="Proteomes" id="UP001600941"/>
    </source>
</evidence>
<name>A0ABQ0BW74_9FIRM</name>
<dbReference type="Pfam" id="PF01370">
    <property type="entry name" value="Epimerase"/>
    <property type="match status" value="1"/>
</dbReference>
<evidence type="ECO:0000313" key="7">
    <source>
        <dbReference type="EMBL" id="GAA6500792.1"/>
    </source>
</evidence>
<dbReference type="InterPro" id="IPR036291">
    <property type="entry name" value="NAD(P)-bd_dom_sf"/>
</dbReference>
<evidence type="ECO:0000256" key="2">
    <source>
        <dbReference type="ARBA" id="ARBA00007637"/>
    </source>
</evidence>
<dbReference type="PANTHER" id="PTHR43725:SF8">
    <property type="entry name" value="CHLOROPLAST STEM-LOOP BINDING PROTEIN OF 41 KDA B, CHLOROPLASTIC"/>
    <property type="match status" value="1"/>
</dbReference>
<evidence type="ECO:0000256" key="4">
    <source>
        <dbReference type="ARBA" id="ARBA00031367"/>
    </source>
</evidence>
<evidence type="ECO:0000256" key="1">
    <source>
        <dbReference type="ARBA" id="ARBA00004947"/>
    </source>
</evidence>
<dbReference type="RefSeq" id="WP_081960229.1">
    <property type="nucleotide sequence ID" value="NZ_BAABZQ010000001.1"/>
</dbReference>
<proteinExistence type="inferred from homology"/>
<accession>A0ABQ0BW74</accession>
<evidence type="ECO:0000259" key="6">
    <source>
        <dbReference type="Pfam" id="PF01370"/>
    </source>
</evidence>
<organism evidence="7 8">
    <name type="scientific">Blautia parvula</name>
    <dbReference type="NCBI Taxonomy" id="2877527"/>
    <lineage>
        <taxon>Bacteria</taxon>
        <taxon>Bacillati</taxon>
        <taxon>Bacillota</taxon>
        <taxon>Clostridia</taxon>
        <taxon>Lachnospirales</taxon>
        <taxon>Lachnospiraceae</taxon>
        <taxon>Blautia</taxon>
    </lineage>
</organism>
<dbReference type="SUPFAM" id="SSF51735">
    <property type="entry name" value="NAD(P)-binding Rossmann-fold domains"/>
    <property type="match status" value="1"/>
</dbReference>
<dbReference type="InterPro" id="IPR001509">
    <property type="entry name" value="Epimerase_deHydtase"/>
</dbReference>
<keyword evidence="8" id="KW-1185">Reference proteome</keyword>
<protein>
    <recommendedName>
        <fullName evidence="3">UDP-glucose 4-epimerase</fullName>
    </recommendedName>
    <alternativeName>
        <fullName evidence="5">Galactowaldenase</fullName>
    </alternativeName>
    <alternativeName>
        <fullName evidence="4">UDP-galactose 4-epimerase</fullName>
    </alternativeName>
</protein>
<comment type="pathway">
    <text evidence="1">Carbohydrate metabolism; galactose metabolism.</text>
</comment>
<feature type="domain" description="NAD-dependent epimerase/dehydratase" evidence="6">
    <location>
        <begin position="3"/>
        <end position="217"/>
    </location>
</feature>
<sequence>MKVIVIGASGHIGTYLIPMLVNAGYDTVAITRKMTPPYEDAPAWHTVKREQMDRENDVDFIQNLKSMEPDIIVDLVNFNIKETRKIVEGFKNTKLSHYLYCSSCWAHGMAETIPFDPDDLRKEPLDDYGKDKFASEMYLKEQYRQNGFPSTVIMPGQISGPGWAIINPWGNTSMKVFQDIADGKEIALPNFGQEILHHVHGYDVAQVFYKAITHRNQALGESFDADAATHITLYGFAKHLYEYFGHEAKIKFLPWSEWCQYEGSPEECDHTYYHIVRSGVFSIEKARTLLEYQPKYTCIETIDLAVKSYIDRGLIKVD</sequence>
<comment type="similarity">
    <text evidence="2">Belongs to the NAD(P)-dependent epimerase/dehydratase family.</text>
</comment>
<evidence type="ECO:0000256" key="3">
    <source>
        <dbReference type="ARBA" id="ARBA00018569"/>
    </source>
</evidence>
<gene>
    <name evidence="7" type="ORF">K340107D12_36080</name>
</gene>
<dbReference type="Gene3D" id="3.40.50.720">
    <property type="entry name" value="NAD(P)-binding Rossmann-like Domain"/>
    <property type="match status" value="1"/>
</dbReference>
<comment type="caution">
    <text evidence="7">The sequence shown here is derived from an EMBL/GenBank/DDBJ whole genome shotgun (WGS) entry which is preliminary data.</text>
</comment>
<reference evidence="7 8" key="1">
    <citation type="submission" date="2024-04" db="EMBL/GenBank/DDBJ databases">
        <title>Defined microbial consortia suppress multidrug-resistant proinflammatory Enterobacteriaceae via ecological control.</title>
        <authorList>
            <person name="Furuichi M."/>
            <person name="Kawaguchi T."/>
            <person name="Pust M."/>
            <person name="Yasuma K."/>
            <person name="Plichta D."/>
            <person name="Hasegawa N."/>
            <person name="Ohya T."/>
            <person name="Bhattarai S."/>
            <person name="Sasajima S."/>
            <person name="Aoto Y."/>
            <person name="Tuganbaev T."/>
            <person name="Yaginuma M."/>
            <person name="Ueda M."/>
            <person name="Okahashi N."/>
            <person name="Amafuji K."/>
            <person name="Kiridooshi Y."/>
            <person name="Sugita K."/>
            <person name="Strazar M."/>
            <person name="Skelly A."/>
            <person name="Suda W."/>
            <person name="Hattori M."/>
            <person name="Nakamoto N."/>
            <person name="Caballero S."/>
            <person name="Norman J."/>
            <person name="Olle B."/>
            <person name="Tanoue T."/>
            <person name="Arita M."/>
            <person name="Bucci V."/>
            <person name="Atarashi K."/>
            <person name="Xavier R."/>
            <person name="Honda K."/>
        </authorList>
    </citation>
    <scope>NUCLEOTIDE SEQUENCE [LARGE SCALE GENOMIC DNA]</scope>
    <source>
        <strain evidence="8">k34-0107-D12</strain>
    </source>
</reference>
<dbReference type="PANTHER" id="PTHR43725">
    <property type="entry name" value="UDP-GLUCOSE 4-EPIMERASE"/>
    <property type="match status" value="1"/>
</dbReference>
<dbReference type="EMBL" id="BAABZQ010000001">
    <property type="protein sequence ID" value="GAA6500792.1"/>
    <property type="molecule type" value="Genomic_DNA"/>
</dbReference>